<keyword evidence="4" id="KW-1003">Cell membrane</keyword>
<dbReference type="GO" id="GO:0005886">
    <property type="term" value="C:plasma membrane"/>
    <property type="evidence" value="ECO:0007669"/>
    <property type="project" value="UniProtKB-SubCell"/>
</dbReference>
<dbReference type="PANTHER" id="PTHR38831">
    <property type="entry name" value="TYPE II SECRETION SYSTEM PROTEIN K"/>
    <property type="match status" value="1"/>
</dbReference>
<dbReference type="Gene3D" id="1.10.40.60">
    <property type="entry name" value="EpsJ-like"/>
    <property type="match status" value="2"/>
</dbReference>
<proteinExistence type="inferred from homology"/>
<dbReference type="InterPro" id="IPR049031">
    <property type="entry name" value="T2SSK_SAM-like_1st"/>
</dbReference>
<keyword evidence="7" id="KW-0653">Protein transport</keyword>
<keyword evidence="5" id="KW-0997">Cell inner membrane</keyword>
<sequence length="309" mass="34810">MMGRPLGKKDGMALIVTITVIALLTINVVSLFHTAWLQSVFAAGFRDDTKAYFAARSGHTAAKKILIEDARKKIPLDTLSEEWSQGTIPIPFGDDYAFVSIQDESSKVDLNALVSRRGYPQEKMIKVFERLLVKLDLDKALADSLVDWIDSNSEPRTAGAEDGYYASLKNPYRPKNNRLDSIEELLMVKGFDQKIIGDLRPYITVWSSGKININTAVPLVMWALDESITEEMVSGIVRARTAKPFRVKEDIKRASGMAQVFPRISLFIDVKSDYFFVESMATINENTKTIRSVYSRKGETLTPLYYKVF</sequence>
<evidence type="ECO:0000256" key="5">
    <source>
        <dbReference type="ARBA" id="ARBA00022519"/>
    </source>
</evidence>
<evidence type="ECO:0000256" key="9">
    <source>
        <dbReference type="ARBA" id="ARBA00023136"/>
    </source>
</evidence>
<dbReference type="EMBL" id="UOGE01000017">
    <property type="protein sequence ID" value="VAX17030.1"/>
    <property type="molecule type" value="Genomic_DNA"/>
</dbReference>
<protein>
    <recommendedName>
        <fullName evidence="13">General secretion pathway protein K</fullName>
    </recommendedName>
</protein>
<dbReference type="PIRSF" id="PIRSF002786">
    <property type="entry name" value="XcpX"/>
    <property type="match status" value="1"/>
</dbReference>
<comment type="subcellular location">
    <subcellularLocation>
        <location evidence="1">Cell inner membrane</location>
    </subcellularLocation>
</comment>
<evidence type="ECO:0000256" key="2">
    <source>
        <dbReference type="ARBA" id="ARBA00007246"/>
    </source>
</evidence>
<keyword evidence="8" id="KW-1133">Transmembrane helix</keyword>
<dbReference type="SUPFAM" id="SSF54523">
    <property type="entry name" value="Pili subunits"/>
    <property type="match status" value="1"/>
</dbReference>
<comment type="similarity">
    <text evidence="2">Belongs to the GSP K family.</text>
</comment>
<dbReference type="SUPFAM" id="SSF158544">
    <property type="entry name" value="GspK insert domain-like"/>
    <property type="match status" value="1"/>
</dbReference>
<accession>A0A3B1C2C6</accession>
<keyword evidence="9" id="KW-0472">Membrane</keyword>
<evidence type="ECO:0000256" key="3">
    <source>
        <dbReference type="ARBA" id="ARBA00022448"/>
    </source>
</evidence>
<organism evidence="12">
    <name type="scientific">hydrothermal vent metagenome</name>
    <dbReference type="NCBI Taxonomy" id="652676"/>
    <lineage>
        <taxon>unclassified sequences</taxon>
        <taxon>metagenomes</taxon>
        <taxon>ecological metagenomes</taxon>
    </lineage>
</organism>
<evidence type="ECO:0000256" key="4">
    <source>
        <dbReference type="ARBA" id="ARBA00022475"/>
    </source>
</evidence>
<dbReference type="InterPro" id="IPR005628">
    <property type="entry name" value="GspK"/>
</dbReference>
<name>A0A3B1C2C6_9ZZZZ</name>
<feature type="domain" description="T2SS protein K second SAM-like" evidence="10">
    <location>
        <begin position="211"/>
        <end position="260"/>
    </location>
</feature>
<dbReference type="InterPro" id="IPR045584">
    <property type="entry name" value="Pilin-like"/>
</dbReference>
<dbReference type="PANTHER" id="PTHR38831:SF2">
    <property type="entry name" value="TYPE II SECRETION SYSTEM PROTEIN K"/>
    <property type="match status" value="1"/>
</dbReference>
<keyword evidence="3" id="KW-0813">Transport</keyword>
<evidence type="ECO:0000256" key="7">
    <source>
        <dbReference type="ARBA" id="ARBA00022927"/>
    </source>
</evidence>
<keyword evidence="6" id="KW-0812">Transmembrane</keyword>
<dbReference type="Pfam" id="PF21687">
    <property type="entry name" value="T2SSK_1st"/>
    <property type="match status" value="1"/>
</dbReference>
<evidence type="ECO:0000256" key="1">
    <source>
        <dbReference type="ARBA" id="ARBA00004533"/>
    </source>
</evidence>
<dbReference type="InterPro" id="IPR049179">
    <property type="entry name" value="T2SSK_SAM-like_2nd"/>
</dbReference>
<evidence type="ECO:0000259" key="11">
    <source>
        <dbReference type="Pfam" id="PF21687"/>
    </source>
</evidence>
<dbReference type="Gene3D" id="3.30.1300.30">
    <property type="entry name" value="GSPII I/J protein-like"/>
    <property type="match status" value="1"/>
</dbReference>
<dbReference type="NCBIfam" id="NF037980">
    <property type="entry name" value="T2SS_GspK"/>
    <property type="match status" value="1"/>
</dbReference>
<reference evidence="12" key="1">
    <citation type="submission" date="2018-06" db="EMBL/GenBank/DDBJ databases">
        <authorList>
            <person name="Zhirakovskaya E."/>
        </authorList>
    </citation>
    <scope>NUCLEOTIDE SEQUENCE</scope>
</reference>
<gene>
    <name evidence="12" type="ORF">MNBD_NITROSPINAE02-1579</name>
</gene>
<evidence type="ECO:0000256" key="8">
    <source>
        <dbReference type="ARBA" id="ARBA00022989"/>
    </source>
</evidence>
<dbReference type="InterPro" id="IPR038072">
    <property type="entry name" value="GspK_central_sf"/>
</dbReference>
<evidence type="ECO:0000259" key="10">
    <source>
        <dbReference type="Pfam" id="PF03934"/>
    </source>
</evidence>
<feature type="domain" description="T2SS protein K first SAM-like" evidence="11">
    <location>
        <begin position="107"/>
        <end position="206"/>
    </location>
</feature>
<dbReference type="GO" id="GO:0009306">
    <property type="term" value="P:protein secretion"/>
    <property type="evidence" value="ECO:0007669"/>
    <property type="project" value="InterPro"/>
</dbReference>
<dbReference type="AlphaFoldDB" id="A0A3B1C2C6"/>
<evidence type="ECO:0008006" key="13">
    <source>
        <dbReference type="Google" id="ProtNLM"/>
    </source>
</evidence>
<dbReference type="Pfam" id="PF03934">
    <property type="entry name" value="T2SSK"/>
    <property type="match status" value="1"/>
</dbReference>
<evidence type="ECO:0000313" key="12">
    <source>
        <dbReference type="EMBL" id="VAX17030.1"/>
    </source>
</evidence>
<evidence type="ECO:0000256" key="6">
    <source>
        <dbReference type="ARBA" id="ARBA00022692"/>
    </source>
</evidence>